<sequence length="245" mass="27749">MTWFTLQIAETYTVAMSRRTHASFGGRKNFQASFGLGMDPDSIDEGTSILKAMEEARIVSDDDIPELEDIPSYAANKRTQAKKRQRQRAKERAAAGEVVGQPEEGKETRTETNVSGTPTEQPKNPKTEAKKRARQRKRERAAIGGMRVEGQQWPRDMKVPLMSGYLSLSNAPVPNVEDEEPPKSKESEWKRKNRERYEANGRSFVKESLAAQLAEKYDFEPTGDPEMDMMIAMGLQDMRDRGEMD</sequence>
<feature type="compositionally biased region" description="Basic and acidic residues" evidence="1">
    <location>
        <begin position="181"/>
        <end position="199"/>
    </location>
</feature>
<proteinExistence type="predicted"/>
<feature type="region of interest" description="Disordered" evidence="1">
    <location>
        <begin position="69"/>
        <end position="142"/>
    </location>
</feature>
<protein>
    <submittedName>
        <fullName evidence="2">Uncharacterized protein</fullName>
    </submittedName>
</protein>
<organism evidence="2 3">
    <name type="scientific">Pyronema omphalodes (strain CBS 100304)</name>
    <name type="common">Pyronema confluens</name>
    <dbReference type="NCBI Taxonomy" id="1076935"/>
    <lineage>
        <taxon>Eukaryota</taxon>
        <taxon>Fungi</taxon>
        <taxon>Dikarya</taxon>
        <taxon>Ascomycota</taxon>
        <taxon>Pezizomycotina</taxon>
        <taxon>Pezizomycetes</taxon>
        <taxon>Pezizales</taxon>
        <taxon>Pyronemataceae</taxon>
        <taxon>Pyronema</taxon>
    </lineage>
</organism>
<evidence type="ECO:0000256" key="1">
    <source>
        <dbReference type="SAM" id="MobiDB-lite"/>
    </source>
</evidence>
<name>U4LD48_PYROM</name>
<evidence type="ECO:0000313" key="2">
    <source>
        <dbReference type="EMBL" id="CCX12328.1"/>
    </source>
</evidence>
<reference evidence="2 3" key="1">
    <citation type="journal article" date="2013" name="PLoS Genet.">
        <title>The genome and development-dependent transcriptomes of Pyronema confluens: a window into fungal evolution.</title>
        <authorList>
            <person name="Traeger S."/>
            <person name="Altegoer F."/>
            <person name="Freitag M."/>
            <person name="Gabaldon T."/>
            <person name="Kempken F."/>
            <person name="Kumar A."/>
            <person name="Marcet-Houben M."/>
            <person name="Poggeler S."/>
            <person name="Stajich J.E."/>
            <person name="Nowrousian M."/>
        </authorList>
    </citation>
    <scope>NUCLEOTIDE SEQUENCE [LARGE SCALE GENOMIC DNA]</scope>
    <source>
        <strain evidence="3">CBS 100304</strain>
        <tissue evidence="2">Vegetative mycelium</tissue>
    </source>
</reference>
<feature type="region of interest" description="Disordered" evidence="1">
    <location>
        <begin position="169"/>
        <end position="200"/>
    </location>
</feature>
<accession>U4LD48</accession>
<evidence type="ECO:0000313" key="3">
    <source>
        <dbReference type="Proteomes" id="UP000018144"/>
    </source>
</evidence>
<dbReference type="OrthoDB" id="4232400at2759"/>
<gene>
    <name evidence="2" type="ORF">PCON_11922</name>
</gene>
<dbReference type="EMBL" id="HF935699">
    <property type="protein sequence ID" value="CCX12328.1"/>
    <property type="molecule type" value="Genomic_DNA"/>
</dbReference>
<keyword evidence="3" id="KW-1185">Reference proteome</keyword>
<dbReference type="Proteomes" id="UP000018144">
    <property type="component" value="Unassembled WGS sequence"/>
</dbReference>
<dbReference type="AlphaFoldDB" id="U4LD48"/>
<feature type="compositionally biased region" description="Polar residues" evidence="1">
    <location>
        <begin position="111"/>
        <end position="122"/>
    </location>
</feature>